<feature type="non-terminal residue" evidence="3">
    <location>
        <position position="1"/>
    </location>
</feature>
<dbReference type="SUPFAM" id="SSF116734">
    <property type="entry name" value="DNA methylase specificity domain"/>
    <property type="match status" value="1"/>
</dbReference>
<protein>
    <submittedName>
        <fullName evidence="3">Uncharacterized protein</fullName>
    </submittedName>
</protein>
<keyword evidence="4" id="KW-1185">Reference proteome</keyword>
<dbReference type="Proteomes" id="UP000715095">
    <property type="component" value="Unassembled WGS sequence"/>
</dbReference>
<comment type="caution">
    <text evidence="3">The sequence shown here is derived from an EMBL/GenBank/DDBJ whole genome shotgun (WGS) entry which is preliminary data.</text>
</comment>
<accession>A0ABS2DV60</accession>
<feature type="non-terminal residue" evidence="3">
    <location>
        <position position="178"/>
    </location>
</feature>
<evidence type="ECO:0000313" key="4">
    <source>
        <dbReference type="Proteomes" id="UP000715095"/>
    </source>
</evidence>
<keyword evidence="1" id="KW-0680">Restriction system</keyword>
<organism evidence="3 4">
    <name type="scientific">Sutterella massiliensis</name>
    <dbReference type="NCBI Taxonomy" id="1816689"/>
    <lineage>
        <taxon>Bacteria</taxon>
        <taxon>Pseudomonadati</taxon>
        <taxon>Pseudomonadota</taxon>
        <taxon>Betaproteobacteria</taxon>
        <taxon>Burkholderiales</taxon>
        <taxon>Sutterellaceae</taxon>
        <taxon>Sutterella</taxon>
    </lineage>
</organism>
<name>A0ABS2DV60_9BURK</name>
<proteinExistence type="predicted"/>
<evidence type="ECO:0000313" key="3">
    <source>
        <dbReference type="EMBL" id="MBM6705240.1"/>
    </source>
</evidence>
<dbReference type="InterPro" id="IPR044946">
    <property type="entry name" value="Restrct_endonuc_typeI_TRD_sf"/>
</dbReference>
<evidence type="ECO:0000256" key="2">
    <source>
        <dbReference type="ARBA" id="ARBA00023125"/>
    </source>
</evidence>
<evidence type="ECO:0000256" key="1">
    <source>
        <dbReference type="ARBA" id="ARBA00022747"/>
    </source>
</evidence>
<keyword evidence="2" id="KW-0238">DNA-binding</keyword>
<sequence length="178" mass="19670">MTEAAQAEVAAMLAGEPVDFPSRTVSAEVVRAAYNRIDPTYWIAEEQQRAVTDRISRFKRTVADIADVIRPAPLRAAQTDSIDRQSFRTVSSGDITAEGRVSRPESSVDMPVNRQRGAFLNTILRPNDIVFVHKGAVGRCGIVDENFRDVILGPSTVCIRLHEGVNDMSAPALMRYLR</sequence>
<reference evidence="3 4" key="1">
    <citation type="journal article" date="2021" name="Sci. Rep.">
        <title>The distribution of antibiotic resistance genes in chicken gut microbiota commensals.</title>
        <authorList>
            <person name="Juricova H."/>
            <person name="Matiasovicova J."/>
            <person name="Kubasova T."/>
            <person name="Cejkova D."/>
            <person name="Rychlik I."/>
        </authorList>
    </citation>
    <scope>NUCLEOTIDE SEQUENCE [LARGE SCALE GENOMIC DNA]</scope>
    <source>
        <strain evidence="3 4">An829</strain>
    </source>
</reference>
<dbReference type="Gene3D" id="3.90.220.20">
    <property type="entry name" value="DNA methylase specificity domains"/>
    <property type="match status" value="1"/>
</dbReference>
<gene>
    <name evidence="3" type="ORF">H6A60_12280</name>
</gene>
<dbReference type="RefSeq" id="WP_205105065.1">
    <property type="nucleotide sequence ID" value="NZ_JACJJC010000240.1"/>
</dbReference>
<dbReference type="EMBL" id="JACJJC010000240">
    <property type="protein sequence ID" value="MBM6705240.1"/>
    <property type="molecule type" value="Genomic_DNA"/>
</dbReference>